<gene>
    <name evidence="6" type="ORF">Q757_07710</name>
</gene>
<name>A0ABR4XPH7_9LACO</name>
<keyword evidence="3 5" id="KW-1133">Transmembrane helix</keyword>
<feature type="transmembrane region" description="Helical" evidence="5">
    <location>
        <begin position="26"/>
        <end position="56"/>
    </location>
</feature>
<organism evidence="6 7">
    <name type="scientific">Oenococcus alcoholitolerans</name>
    <dbReference type="NCBI Taxonomy" id="931074"/>
    <lineage>
        <taxon>Bacteria</taxon>
        <taxon>Bacillati</taxon>
        <taxon>Bacillota</taxon>
        <taxon>Bacilli</taxon>
        <taxon>Lactobacillales</taxon>
        <taxon>Lactobacillaceae</taxon>
        <taxon>Oenococcus</taxon>
    </lineage>
</organism>
<keyword evidence="2 5" id="KW-0812">Transmembrane</keyword>
<comment type="subcellular location">
    <subcellularLocation>
        <location evidence="1">Membrane</location>
        <topology evidence="1">Multi-pass membrane protein</topology>
    </subcellularLocation>
</comment>
<dbReference type="InterPro" id="IPR003339">
    <property type="entry name" value="ABC/ECF_trnsptr_transmembrane"/>
</dbReference>
<feature type="transmembrane region" description="Helical" evidence="5">
    <location>
        <begin position="115"/>
        <end position="137"/>
    </location>
</feature>
<dbReference type="CDD" id="cd16914">
    <property type="entry name" value="EcfT"/>
    <property type="match status" value="1"/>
</dbReference>
<evidence type="ECO:0000256" key="3">
    <source>
        <dbReference type="ARBA" id="ARBA00022989"/>
    </source>
</evidence>
<reference evidence="6 7" key="1">
    <citation type="journal article" date="2014" name="Antonie Van Leeuwenhoek">
        <title>Oenococcus alcoholitolerans sp. nov., a lactic acid bacteria isolated from cachaca and ethanol fermentation processes.</title>
        <authorList>
            <person name="Badotti F."/>
            <person name="Moreira A.P."/>
            <person name="Tonon L.A."/>
            <person name="de Lucena B.T."/>
            <person name="Gomes Fde C."/>
            <person name="Kruger R."/>
            <person name="Thompson C.C."/>
            <person name="de Morais M.A.Jr."/>
            <person name="Rosa C.A."/>
            <person name="Thompson F.L."/>
        </authorList>
    </citation>
    <scope>NUCLEOTIDE SEQUENCE [LARGE SCALE GENOMIC DNA]</scope>
    <source>
        <strain evidence="6 7">UFRJ-M7.2.18</strain>
    </source>
</reference>
<keyword evidence="4 5" id="KW-0472">Membrane</keyword>
<dbReference type="Proteomes" id="UP000030023">
    <property type="component" value="Unassembled WGS sequence"/>
</dbReference>
<dbReference type="PANTHER" id="PTHR33514:SF1">
    <property type="entry name" value="ABC TRANSPORTER PERMEASE"/>
    <property type="match status" value="1"/>
</dbReference>
<dbReference type="EMBL" id="AXCV01000407">
    <property type="protein sequence ID" value="KGO27525.1"/>
    <property type="molecule type" value="Genomic_DNA"/>
</dbReference>
<evidence type="ECO:0000256" key="1">
    <source>
        <dbReference type="ARBA" id="ARBA00004141"/>
    </source>
</evidence>
<feature type="transmembrane region" description="Helical" evidence="5">
    <location>
        <begin position="248"/>
        <end position="268"/>
    </location>
</feature>
<dbReference type="Pfam" id="PF02361">
    <property type="entry name" value="CbiQ"/>
    <property type="match status" value="1"/>
</dbReference>
<comment type="caution">
    <text evidence="6">The sequence shown here is derived from an EMBL/GenBank/DDBJ whole genome shotgun (WGS) entry which is preliminary data.</text>
</comment>
<feature type="transmembrane region" description="Helical" evidence="5">
    <location>
        <begin position="68"/>
        <end position="88"/>
    </location>
</feature>
<keyword evidence="7" id="KW-1185">Reference proteome</keyword>
<evidence type="ECO:0000313" key="7">
    <source>
        <dbReference type="Proteomes" id="UP000030023"/>
    </source>
</evidence>
<proteinExistence type="predicted"/>
<evidence type="ECO:0000313" key="6">
    <source>
        <dbReference type="EMBL" id="KGO27525.1"/>
    </source>
</evidence>
<sequence>MNDNSFSLTYRDRGTWLDKNNGATKLLAFLLLSGISMIVLDTRYLIFLVLLSVILMRMSKIRLSEVAFLIKLVLVFMVINLAMIYLLAPNYGAEIYRSRDVLLGSGFYALTAQELLYLVNIGLEYIIAVPLALIFLLTTNPSEFAASLNRIGVSYKISFSVALALRYIPDVTQEYRQISLAQQARGNEISKKAPLRKRIKGAAAILVPLLLSSIDRIESVSQAMELRRFGAKKHRSWYFDQKFRLSDWLVLSFVLLILLLGCILLVTNRGRFWNPFLR</sequence>
<evidence type="ECO:0000256" key="4">
    <source>
        <dbReference type="ARBA" id="ARBA00023136"/>
    </source>
</evidence>
<evidence type="ECO:0000256" key="5">
    <source>
        <dbReference type="SAM" id="Phobius"/>
    </source>
</evidence>
<accession>A0ABR4XPH7</accession>
<evidence type="ECO:0000256" key="2">
    <source>
        <dbReference type="ARBA" id="ARBA00022692"/>
    </source>
</evidence>
<protein>
    <submittedName>
        <fullName evidence="6">Cobalt ABC transporter permease</fullName>
    </submittedName>
</protein>
<dbReference type="PANTHER" id="PTHR33514">
    <property type="entry name" value="PROTEIN ABCI12, CHLOROPLASTIC"/>
    <property type="match status" value="1"/>
</dbReference>